<feature type="transmembrane region" description="Helical" evidence="2">
    <location>
        <begin position="553"/>
        <end position="573"/>
    </location>
</feature>
<evidence type="ECO:0000256" key="3">
    <source>
        <dbReference type="SAM" id="SignalP"/>
    </source>
</evidence>
<keyword evidence="2" id="KW-0812">Transmembrane</keyword>
<dbReference type="OrthoDB" id="4218847at2"/>
<keyword evidence="2" id="KW-0472">Membrane</keyword>
<accession>A0A6G2BDI7</accession>
<dbReference type="Proteomes" id="UP000473014">
    <property type="component" value="Unassembled WGS sequence"/>
</dbReference>
<protein>
    <recommendedName>
        <fullName evidence="6">Gram-positive cocci surface proteins LPxTG domain-containing protein</fullName>
    </recommendedName>
</protein>
<sequence>MRPVSLGRALRLGACGAAAAGLVAVAGATPAFAADTLWINAPSELVLPTAADGGEGEGRIAEVGVYHDIAGYPVTDGRLTVDVSGLAGVARVTWPEQCEAEGTTAVCEFPEVSDDPGESTVDLEVRAVEGARTGATGVITYAATAKGAESPYQPGDVTTSVTVGAGPDLVLGGVPQKREAEKGTTTELPFSVANHGNETADGSILWIHASYGLEFAQRFANCEYTETGGAEYPPATEALCVIDQPLEPGASYVPDAPLSLGVTDHALYERTDLRIEPKTAETLKRARGNRTLDRGEGGTLRLVERPSLKSDDLDMDDNYAVTGITVDNEADLELTGAEVDGRVGETVTAQVKLRNLGPAWIADLFAGERIVTVDVRVPEGTTATGIPANCSPRSLTGGYVEKRIGAPRYVCGSSRWIAEDGSLSFPFELRIDEVVPNATGELTVLGEHWAEYDPEAGNNTAVLVVNGDGSGDGSDGGTTGGGDGTQGGDGGTDDGGTDGTQGGDGGTDDGDTAGTGDAASSTGGSGSGSDDGAAGGTPNGGAGNLALTGAGGAALLGGLAVLAVAVGGGLVLVNRRRAHA</sequence>
<organism evidence="4 5">
    <name type="scientific">Streptomyces taklimakanensis</name>
    <dbReference type="NCBI Taxonomy" id="2569853"/>
    <lineage>
        <taxon>Bacteria</taxon>
        <taxon>Bacillati</taxon>
        <taxon>Actinomycetota</taxon>
        <taxon>Actinomycetes</taxon>
        <taxon>Kitasatosporales</taxon>
        <taxon>Streptomycetaceae</taxon>
        <taxon>Streptomyces</taxon>
    </lineage>
</organism>
<keyword evidence="5" id="KW-1185">Reference proteome</keyword>
<dbReference type="EMBL" id="WIXO01000001">
    <property type="protein sequence ID" value="MTE20341.1"/>
    <property type="molecule type" value="Genomic_DNA"/>
</dbReference>
<evidence type="ECO:0000256" key="2">
    <source>
        <dbReference type="SAM" id="Phobius"/>
    </source>
</evidence>
<feature type="region of interest" description="Disordered" evidence="1">
    <location>
        <begin position="461"/>
        <end position="536"/>
    </location>
</feature>
<evidence type="ECO:0000313" key="4">
    <source>
        <dbReference type="EMBL" id="MTE20341.1"/>
    </source>
</evidence>
<dbReference type="RefSeq" id="WP_155071448.1">
    <property type="nucleotide sequence ID" value="NZ_WIXO01000001.1"/>
</dbReference>
<comment type="caution">
    <text evidence="4">The sequence shown here is derived from an EMBL/GenBank/DDBJ whole genome shotgun (WGS) entry which is preliminary data.</text>
</comment>
<feature type="compositionally biased region" description="Low complexity" evidence="1">
    <location>
        <begin position="512"/>
        <end position="522"/>
    </location>
</feature>
<feature type="compositionally biased region" description="Gly residues" evidence="1">
    <location>
        <begin position="523"/>
        <end position="536"/>
    </location>
</feature>
<feature type="compositionally biased region" description="Gly residues" evidence="1">
    <location>
        <begin position="468"/>
        <end position="490"/>
    </location>
</feature>
<gene>
    <name evidence="4" type="ORF">F0L17_14735</name>
</gene>
<keyword evidence="3" id="KW-0732">Signal</keyword>
<evidence type="ECO:0000313" key="5">
    <source>
        <dbReference type="Proteomes" id="UP000473014"/>
    </source>
</evidence>
<feature type="chain" id="PRO_5026314628" description="Gram-positive cocci surface proteins LPxTG domain-containing protein" evidence="3">
    <location>
        <begin position="34"/>
        <end position="580"/>
    </location>
</feature>
<evidence type="ECO:0000256" key="1">
    <source>
        <dbReference type="SAM" id="MobiDB-lite"/>
    </source>
</evidence>
<reference evidence="4 5" key="1">
    <citation type="submission" date="2019-11" db="EMBL/GenBank/DDBJ databases">
        <authorList>
            <person name="Yuan L."/>
        </authorList>
    </citation>
    <scope>NUCLEOTIDE SEQUENCE [LARGE SCALE GENOMIC DNA]</scope>
    <source>
        <strain evidence="4 5">TRM43335</strain>
    </source>
</reference>
<evidence type="ECO:0008006" key="6">
    <source>
        <dbReference type="Google" id="ProtNLM"/>
    </source>
</evidence>
<feature type="signal peptide" evidence="3">
    <location>
        <begin position="1"/>
        <end position="33"/>
    </location>
</feature>
<proteinExistence type="predicted"/>
<keyword evidence="2" id="KW-1133">Transmembrane helix</keyword>
<dbReference type="AlphaFoldDB" id="A0A6G2BDI7"/>
<name>A0A6G2BDI7_9ACTN</name>